<dbReference type="STRING" id="1229664.N4UFP5"/>
<evidence type="ECO:0000313" key="8">
    <source>
        <dbReference type="EMBL" id="ENH74024.1"/>
    </source>
</evidence>
<evidence type="ECO:0000256" key="2">
    <source>
        <dbReference type="ARBA" id="ARBA00008891"/>
    </source>
</evidence>
<evidence type="ECO:0000259" key="7">
    <source>
        <dbReference type="Pfam" id="PF01095"/>
    </source>
</evidence>
<evidence type="ECO:0000256" key="5">
    <source>
        <dbReference type="ARBA" id="ARBA00023085"/>
    </source>
</evidence>
<name>N4UFP5_FUSC1</name>
<dbReference type="InterPro" id="IPR012334">
    <property type="entry name" value="Pectin_lyas_fold"/>
</dbReference>
<evidence type="ECO:0000256" key="1">
    <source>
        <dbReference type="ARBA" id="ARBA00005184"/>
    </source>
</evidence>
<dbReference type="PANTHER" id="PTHR31321:SF58">
    <property type="entry name" value="METHYLESTERASE, PUTATIVE-RELATED"/>
    <property type="match status" value="1"/>
</dbReference>
<dbReference type="Proteomes" id="UP000016928">
    <property type="component" value="Unassembled WGS sequence"/>
</dbReference>
<feature type="chain" id="PRO_5011116661" description="pectinesterase" evidence="6">
    <location>
        <begin position="20"/>
        <end position="185"/>
    </location>
</feature>
<dbReference type="PANTHER" id="PTHR31321">
    <property type="entry name" value="ACYL-COA THIOESTER HYDROLASE YBHC-RELATED"/>
    <property type="match status" value="1"/>
</dbReference>
<evidence type="ECO:0000256" key="4">
    <source>
        <dbReference type="ARBA" id="ARBA00022801"/>
    </source>
</evidence>
<dbReference type="VEuPathDB" id="FungiDB:FOC1_g10007189"/>
<dbReference type="EC" id="3.1.1.11" evidence="3"/>
<dbReference type="SUPFAM" id="SSF51126">
    <property type="entry name" value="Pectin lyase-like"/>
    <property type="match status" value="1"/>
</dbReference>
<proteinExistence type="inferred from homology"/>
<dbReference type="InterPro" id="IPR000070">
    <property type="entry name" value="Pectinesterase_cat"/>
</dbReference>
<feature type="signal peptide" evidence="6">
    <location>
        <begin position="1"/>
        <end position="19"/>
    </location>
</feature>
<protein>
    <recommendedName>
        <fullName evidence="3">pectinesterase</fullName>
        <ecNumber evidence="3">3.1.1.11</ecNumber>
    </recommendedName>
</protein>
<keyword evidence="4" id="KW-0378">Hydrolase</keyword>
<dbReference type="EMBL" id="KB730049">
    <property type="protein sequence ID" value="ENH74024.1"/>
    <property type="molecule type" value="Genomic_DNA"/>
</dbReference>
<gene>
    <name evidence="8" type="ORF">FOC1_g10007189</name>
</gene>
<evidence type="ECO:0000256" key="6">
    <source>
        <dbReference type="SAM" id="SignalP"/>
    </source>
</evidence>
<organism evidence="8 9">
    <name type="scientific">Fusarium oxysporum f. sp. cubense (strain race 1)</name>
    <name type="common">Panama disease fungus</name>
    <dbReference type="NCBI Taxonomy" id="1229664"/>
    <lineage>
        <taxon>Eukaryota</taxon>
        <taxon>Fungi</taxon>
        <taxon>Dikarya</taxon>
        <taxon>Ascomycota</taxon>
        <taxon>Pezizomycotina</taxon>
        <taxon>Sordariomycetes</taxon>
        <taxon>Hypocreomycetidae</taxon>
        <taxon>Hypocreales</taxon>
        <taxon>Nectriaceae</taxon>
        <taxon>Fusarium</taxon>
        <taxon>Fusarium oxysporum species complex</taxon>
    </lineage>
</organism>
<dbReference type="GO" id="GO:0042545">
    <property type="term" value="P:cell wall modification"/>
    <property type="evidence" value="ECO:0007669"/>
    <property type="project" value="InterPro"/>
</dbReference>
<dbReference type="Gene3D" id="2.160.20.10">
    <property type="entry name" value="Single-stranded right-handed beta-helix, Pectin lyase-like"/>
    <property type="match status" value="1"/>
</dbReference>
<dbReference type="HOGENOM" id="CLU_1461364_0_0_1"/>
<reference evidence="9" key="1">
    <citation type="submission" date="2012-09" db="EMBL/GenBank/DDBJ databases">
        <title>Genome sequencing and comparative transcriptomics of race 1 and race 4 of banana pathogen: Fusarium oxysporum f. sp. cubense.</title>
        <authorList>
            <person name="Fang X."/>
            <person name="Huang J."/>
        </authorList>
    </citation>
    <scope>NUCLEOTIDE SEQUENCE [LARGE SCALE GENOMIC DNA]</scope>
    <source>
        <strain evidence="9">race 1</strain>
    </source>
</reference>
<keyword evidence="6" id="KW-0732">Signal</keyword>
<comment type="pathway">
    <text evidence="1">Glycan metabolism; pectin degradation; 2-dehydro-3-deoxy-D-gluconate from pectin: step 1/5.</text>
</comment>
<sequence length="185" mass="20009">MARLSAWLLLPLVCGSSLAKEGSVVPAFVDSSSSHSTRFASLHDTPLNGNVPIAPGGSSSFTPQVNPLVKRSSACKPRQPQGVWGYSKAFFHQCYIASNTANAYITANNRKSSSWAGGFIFDKCKVTYTDSYGSNFGTTSLGRPWSQYALVVYMNSFLDKHISPQGWATWSSNNPQTSVSLETPL</sequence>
<dbReference type="AlphaFoldDB" id="N4UFP5"/>
<dbReference type="GO" id="GO:0045490">
    <property type="term" value="P:pectin catabolic process"/>
    <property type="evidence" value="ECO:0007669"/>
    <property type="project" value="UniProtKB-UniPathway"/>
</dbReference>
<feature type="domain" description="Pectinesterase catalytic" evidence="7">
    <location>
        <begin position="83"/>
        <end position="176"/>
    </location>
</feature>
<dbReference type="InterPro" id="IPR011050">
    <property type="entry name" value="Pectin_lyase_fold/virulence"/>
</dbReference>
<accession>N4UFP5</accession>
<evidence type="ECO:0000313" key="9">
    <source>
        <dbReference type="Proteomes" id="UP000016928"/>
    </source>
</evidence>
<dbReference type="UniPathway" id="UPA00545">
    <property type="reaction ID" value="UER00823"/>
</dbReference>
<dbReference type="Pfam" id="PF01095">
    <property type="entry name" value="Pectinesterase"/>
    <property type="match status" value="1"/>
</dbReference>
<evidence type="ECO:0000256" key="3">
    <source>
        <dbReference type="ARBA" id="ARBA00013229"/>
    </source>
</evidence>
<reference evidence="9" key="2">
    <citation type="journal article" date="2014" name="PLoS ONE">
        <title>Genome and Transcriptome Analysis of the Fungal Pathogen Fusarium oxysporum f. sp. cubense Causing Banana Vascular Wilt Disease.</title>
        <authorList>
            <person name="Guo L."/>
            <person name="Han L."/>
            <person name="Yang L."/>
            <person name="Zeng H."/>
            <person name="Fan D."/>
            <person name="Zhu Y."/>
            <person name="Feng Y."/>
            <person name="Wang G."/>
            <person name="Peng C."/>
            <person name="Jiang X."/>
            <person name="Zhou D."/>
            <person name="Ni P."/>
            <person name="Liang C."/>
            <person name="Liu L."/>
            <person name="Wang J."/>
            <person name="Mao C."/>
            <person name="Fang X."/>
            <person name="Peng M."/>
            <person name="Huang J."/>
        </authorList>
    </citation>
    <scope>NUCLEOTIDE SEQUENCE [LARGE SCALE GENOMIC DNA]</scope>
    <source>
        <strain evidence="9">race 1</strain>
    </source>
</reference>
<comment type="similarity">
    <text evidence="2">Belongs to the pectinesterase family.</text>
</comment>
<dbReference type="GO" id="GO:0030599">
    <property type="term" value="F:pectinesterase activity"/>
    <property type="evidence" value="ECO:0007669"/>
    <property type="project" value="UniProtKB-EC"/>
</dbReference>
<keyword evidence="5" id="KW-0063">Aspartyl esterase</keyword>